<dbReference type="EMBL" id="GGEC01046370">
    <property type="protein sequence ID" value="MBX26854.1"/>
    <property type="molecule type" value="Transcribed_RNA"/>
</dbReference>
<dbReference type="GO" id="GO:0000502">
    <property type="term" value="C:proteasome complex"/>
    <property type="evidence" value="ECO:0007669"/>
    <property type="project" value="UniProtKB-KW"/>
</dbReference>
<proteinExistence type="predicted"/>
<organism evidence="1">
    <name type="scientific">Rhizophora mucronata</name>
    <name type="common">Asiatic mangrove</name>
    <dbReference type="NCBI Taxonomy" id="61149"/>
    <lineage>
        <taxon>Eukaryota</taxon>
        <taxon>Viridiplantae</taxon>
        <taxon>Streptophyta</taxon>
        <taxon>Embryophyta</taxon>
        <taxon>Tracheophyta</taxon>
        <taxon>Spermatophyta</taxon>
        <taxon>Magnoliopsida</taxon>
        <taxon>eudicotyledons</taxon>
        <taxon>Gunneridae</taxon>
        <taxon>Pentapetalae</taxon>
        <taxon>rosids</taxon>
        <taxon>fabids</taxon>
        <taxon>Malpighiales</taxon>
        <taxon>Rhizophoraceae</taxon>
        <taxon>Rhizophora</taxon>
    </lineage>
</organism>
<sequence>MLSVEKLVLRITSAVTGTLPHKNARASPAANRMSSTFDLERLKIKSMAVLRCEVDVSFAQICPRAITIFWTALLSSPESSLLNFACKYVRT</sequence>
<protein>
    <submittedName>
        <fullName evidence="1">Proteasome-associated protein ECM29 homolog isoform X1</fullName>
    </submittedName>
</protein>
<name>A0A2P2M9F4_RHIMU</name>
<evidence type="ECO:0000313" key="1">
    <source>
        <dbReference type="EMBL" id="MBX26854.1"/>
    </source>
</evidence>
<dbReference type="AlphaFoldDB" id="A0A2P2M9F4"/>
<reference evidence="1" key="1">
    <citation type="submission" date="2018-02" db="EMBL/GenBank/DDBJ databases">
        <title>Rhizophora mucronata_Transcriptome.</title>
        <authorList>
            <person name="Meera S.P."/>
            <person name="Sreeshan A."/>
            <person name="Augustine A."/>
        </authorList>
    </citation>
    <scope>NUCLEOTIDE SEQUENCE</scope>
    <source>
        <tissue evidence="1">Leaf</tissue>
    </source>
</reference>
<keyword evidence="1" id="KW-0647">Proteasome</keyword>
<accession>A0A2P2M9F4</accession>